<dbReference type="EMBL" id="GBXM01033082">
    <property type="protein sequence ID" value="JAH75495.1"/>
    <property type="molecule type" value="Transcribed_RNA"/>
</dbReference>
<reference evidence="1" key="1">
    <citation type="submission" date="2014-11" db="EMBL/GenBank/DDBJ databases">
        <authorList>
            <person name="Amaro Gonzalez C."/>
        </authorList>
    </citation>
    <scope>NUCLEOTIDE SEQUENCE</scope>
</reference>
<reference evidence="1" key="2">
    <citation type="journal article" date="2015" name="Fish Shellfish Immunol.">
        <title>Early steps in the European eel (Anguilla anguilla)-Vibrio vulnificus interaction in the gills: Role of the RtxA13 toxin.</title>
        <authorList>
            <person name="Callol A."/>
            <person name="Pajuelo D."/>
            <person name="Ebbesson L."/>
            <person name="Teles M."/>
            <person name="MacKenzie S."/>
            <person name="Amaro C."/>
        </authorList>
    </citation>
    <scope>NUCLEOTIDE SEQUENCE</scope>
</reference>
<dbReference type="AlphaFoldDB" id="A0A0E9VDG1"/>
<evidence type="ECO:0000313" key="1">
    <source>
        <dbReference type="EMBL" id="JAH75495.1"/>
    </source>
</evidence>
<protein>
    <submittedName>
        <fullName evidence="1">Uncharacterized protein</fullName>
    </submittedName>
</protein>
<organism evidence="1">
    <name type="scientific">Anguilla anguilla</name>
    <name type="common">European freshwater eel</name>
    <name type="synonym">Muraena anguilla</name>
    <dbReference type="NCBI Taxonomy" id="7936"/>
    <lineage>
        <taxon>Eukaryota</taxon>
        <taxon>Metazoa</taxon>
        <taxon>Chordata</taxon>
        <taxon>Craniata</taxon>
        <taxon>Vertebrata</taxon>
        <taxon>Euteleostomi</taxon>
        <taxon>Actinopterygii</taxon>
        <taxon>Neopterygii</taxon>
        <taxon>Teleostei</taxon>
        <taxon>Anguilliformes</taxon>
        <taxon>Anguillidae</taxon>
        <taxon>Anguilla</taxon>
    </lineage>
</organism>
<sequence>MRWHVYICSILKPMNAGFARAQNLLAQALAPLIRRGTYCTLNYCM</sequence>
<accession>A0A0E9VDG1</accession>
<proteinExistence type="predicted"/>
<name>A0A0E9VDG1_ANGAN</name>